<keyword evidence="8" id="KW-0547">Nucleotide-binding</keyword>
<sequence>MRRRIVVLAVAAAGMALLLFGAPLAVGLLQFALTEERIGLQRLADSTAWSIQERMSHGEVPTVLPAGPADVAVALYGVPGGRLAGEGPPWIDRAVQLGPDDGAYGGDGLVVVSPVSDTHDVVGIVRVAGSPASVYAALVPWWLAMTTLAMAVLVAVWFVARQQARRLSQPLEVLAVDAERLGNGDFSVRCSAAGVDEVDHVVRAVDATARRLDEMLARERAFSAEASHQLRTPLTGLRLRLEAALDGPDDITRSAIESGLTSIDRLERTIDDLLVLARERRDHAGTTDVVALARDAEREWGGRLTAEGRRLELRIERDVPAVAASPAAARQVLGVLLDNARAHGTGRVRVTVREIDESAVACDVADEGEGVTPEILGGAQARTVGSSEGQGIGLALAQRLATAEGGRLVVKEPGTVSLLLPVHGDRPTTPDRLAGGASPSSPTPAH</sequence>
<evidence type="ECO:0000256" key="5">
    <source>
        <dbReference type="ARBA" id="ARBA00022553"/>
    </source>
</evidence>
<dbReference type="PANTHER" id="PTHR44936:SF9">
    <property type="entry name" value="SENSOR PROTEIN CREC"/>
    <property type="match status" value="1"/>
</dbReference>
<dbReference type="CDD" id="cd06225">
    <property type="entry name" value="HAMP"/>
    <property type="match status" value="1"/>
</dbReference>
<evidence type="ECO:0000256" key="9">
    <source>
        <dbReference type="ARBA" id="ARBA00022777"/>
    </source>
</evidence>
<evidence type="ECO:0000256" key="3">
    <source>
        <dbReference type="ARBA" id="ARBA00012438"/>
    </source>
</evidence>
<reference evidence="18" key="1">
    <citation type="journal article" date="2019" name="Int. J. Syst. Evol. Microbiol.">
        <title>The Global Catalogue of Microorganisms (GCM) 10K type strain sequencing project: providing services to taxonomists for standard genome sequencing and annotation.</title>
        <authorList>
            <consortium name="The Broad Institute Genomics Platform"/>
            <consortium name="The Broad Institute Genome Sequencing Center for Infectious Disease"/>
            <person name="Wu L."/>
            <person name="Ma J."/>
        </authorList>
    </citation>
    <scope>NUCLEOTIDE SEQUENCE [LARGE SCALE GENOMIC DNA]</scope>
    <source>
        <strain evidence="18">XZYJ18</strain>
    </source>
</reference>
<dbReference type="Gene3D" id="1.10.287.130">
    <property type="match status" value="1"/>
</dbReference>
<evidence type="ECO:0000256" key="13">
    <source>
        <dbReference type="SAM" id="MobiDB-lite"/>
    </source>
</evidence>
<dbReference type="InterPro" id="IPR003594">
    <property type="entry name" value="HATPase_dom"/>
</dbReference>
<dbReference type="SUPFAM" id="SSF47384">
    <property type="entry name" value="Homodimeric domain of signal transducing histidine kinase"/>
    <property type="match status" value="1"/>
</dbReference>
<dbReference type="PROSITE" id="PS50885">
    <property type="entry name" value="HAMP"/>
    <property type="match status" value="1"/>
</dbReference>
<dbReference type="Pfam" id="PF00512">
    <property type="entry name" value="HisKA"/>
    <property type="match status" value="1"/>
</dbReference>
<evidence type="ECO:0000259" key="16">
    <source>
        <dbReference type="PROSITE" id="PS50885"/>
    </source>
</evidence>
<comment type="subcellular location">
    <subcellularLocation>
        <location evidence="2">Cell membrane</location>
        <topology evidence="2">Multi-pass membrane protein</topology>
    </subcellularLocation>
</comment>
<dbReference type="Gene3D" id="3.30.565.10">
    <property type="entry name" value="Histidine kinase-like ATPase, C-terminal domain"/>
    <property type="match status" value="1"/>
</dbReference>
<accession>A0ABV9Z9G5</accession>
<keyword evidence="12" id="KW-0902">Two-component regulatory system</keyword>
<dbReference type="PANTHER" id="PTHR44936">
    <property type="entry name" value="SENSOR PROTEIN CREC"/>
    <property type="match status" value="1"/>
</dbReference>
<comment type="catalytic activity">
    <reaction evidence="1">
        <text>ATP + protein L-histidine = ADP + protein N-phospho-L-histidine.</text>
        <dbReference type="EC" id="2.7.13.3"/>
    </reaction>
</comment>
<dbReference type="EMBL" id="JBHSKG010000001">
    <property type="protein sequence ID" value="MFC5136753.1"/>
    <property type="molecule type" value="Genomic_DNA"/>
</dbReference>
<dbReference type="RefSeq" id="WP_378018991.1">
    <property type="nucleotide sequence ID" value="NZ_JBHSKG010000001.1"/>
</dbReference>
<protein>
    <recommendedName>
        <fullName evidence="3">histidine kinase</fullName>
        <ecNumber evidence="3">2.7.13.3</ecNumber>
    </recommendedName>
</protein>
<evidence type="ECO:0000256" key="10">
    <source>
        <dbReference type="ARBA" id="ARBA00022840"/>
    </source>
</evidence>
<dbReference type="EC" id="2.7.13.3" evidence="3"/>
<feature type="region of interest" description="Disordered" evidence="13">
    <location>
        <begin position="422"/>
        <end position="446"/>
    </location>
</feature>
<dbReference type="InterPro" id="IPR036097">
    <property type="entry name" value="HisK_dim/P_sf"/>
</dbReference>
<evidence type="ECO:0000256" key="2">
    <source>
        <dbReference type="ARBA" id="ARBA00004651"/>
    </source>
</evidence>
<keyword evidence="18" id="KW-1185">Reference proteome</keyword>
<dbReference type="CDD" id="cd00082">
    <property type="entry name" value="HisKA"/>
    <property type="match status" value="1"/>
</dbReference>
<keyword evidence="4" id="KW-1003">Cell membrane</keyword>
<dbReference type="SMART" id="SM00388">
    <property type="entry name" value="HisKA"/>
    <property type="match status" value="1"/>
</dbReference>
<dbReference type="InterPro" id="IPR036890">
    <property type="entry name" value="HATPase_C_sf"/>
</dbReference>
<gene>
    <name evidence="17" type="ORF">ACFPK1_00785</name>
</gene>
<evidence type="ECO:0000313" key="18">
    <source>
        <dbReference type="Proteomes" id="UP001596175"/>
    </source>
</evidence>
<dbReference type="InterPro" id="IPR003660">
    <property type="entry name" value="HAMP_dom"/>
</dbReference>
<keyword evidence="14" id="KW-0472">Membrane</keyword>
<evidence type="ECO:0000259" key="15">
    <source>
        <dbReference type="PROSITE" id="PS50109"/>
    </source>
</evidence>
<evidence type="ECO:0000256" key="4">
    <source>
        <dbReference type="ARBA" id="ARBA00022475"/>
    </source>
</evidence>
<dbReference type="GO" id="GO:0016301">
    <property type="term" value="F:kinase activity"/>
    <property type="evidence" value="ECO:0007669"/>
    <property type="project" value="UniProtKB-KW"/>
</dbReference>
<dbReference type="Proteomes" id="UP001596175">
    <property type="component" value="Unassembled WGS sequence"/>
</dbReference>
<evidence type="ECO:0000256" key="1">
    <source>
        <dbReference type="ARBA" id="ARBA00000085"/>
    </source>
</evidence>
<dbReference type="SUPFAM" id="SSF55874">
    <property type="entry name" value="ATPase domain of HSP90 chaperone/DNA topoisomerase II/histidine kinase"/>
    <property type="match status" value="1"/>
</dbReference>
<dbReference type="Pfam" id="PF00672">
    <property type="entry name" value="HAMP"/>
    <property type="match status" value="1"/>
</dbReference>
<keyword evidence="11 14" id="KW-1133">Transmembrane helix</keyword>
<dbReference type="InterPro" id="IPR050980">
    <property type="entry name" value="2C_sensor_his_kinase"/>
</dbReference>
<dbReference type="InterPro" id="IPR005467">
    <property type="entry name" value="His_kinase_dom"/>
</dbReference>
<name>A0ABV9Z9G5_9PSEU</name>
<dbReference type="PROSITE" id="PS50109">
    <property type="entry name" value="HIS_KIN"/>
    <property type="match status" value="1"/>
</dbReference>
<comment type="caution">
    <text evidence="17">The sequence shown here is derived from an EMBL/GenBank/DDBJ whole genome shotgun (WGS) entry which is preliminary data.</text>
</comment>
<proteinExistence type="predicted"/>
<evidence type="ECO:0000256" key="14">
    <source>
        <dbReference type="SAM" id="Phobius"/>
    </source>
</evidence>
<dbReference type="Gene3D" id="6.10.340.10">
    <property type="match status" value="1"/>
</dbReference>
<keyword evidence="10" id="KW-0067">ATP-binding</keyword>
<keyword evidence="6" id="KW-0808">Transferase</keyword>
<dbReference type="SMART" id="SM00304">
    <property type="entry name" value="HAMP"/>
    <property type="match status" value="1"/>
</dbReference>
<dbReference type="SUPFAM" id="SSF158472">
    <property type="entry name" value="HAMP domain-like"/>
    <property type="match status" value="1"/>
</dbReference>
<evidence type="ECO:0000256" key="6">
    <source>
        <dbReference type="ARBA" id="ARBA00022679"/>
    </source>
</evidence>
<dbReference type="SMART" id="SM00387">
    <property type="entry name" value="HATPase_c"/>
    <property type="match status" value="1"/>
</dbReference>
<feature type="transmembrane region" description="Helical" evidence="14">
    <location>
        <begin position="141"/>
        <end position="160"/>
    </location>
</feature>
<evidence type="ECO:0000313" key="17">
    <source>
        <dbReference type="EMBL" id="MFC5136753.1"/>
    </source>
</evidence>
<evidence type="ECO:0000256" key="11">
    <source>
        <dbReference type="ARBA" id="ARBA00022989"/>
    </source>
</evidence>
<feature type="domain" description="HAMP" evidence="16">
    <location>
        <begin position="165"/>
        <end position="217"/>
    </location>
</feature>
<dbReference type="Pfam" id="PF02518">
    <property type="entry name" value="HATPase_c"/>
    <property type="match status" value="1"/>
</dbReference>
<keyword evidence="7 14" id="KW-0812">Transmembrane</keyword>
<evidence type="ECO:0000256" key="12">
    <source>
        <dbReference type="ARBA" id="ARBA00023012"/>
    </source>
</evidence>
<evidence type="ECO:0000256" key="8">
    <source>
        <dbReference type="ARBA" id="ARBA00022741"/>
    </source>
</evidence>
<keyword evidence="9 17" id="KW-0418">Kinase</keyword>
<dbReference type="InterPro" id="IPR003661">
    <property type="entry name" value="HisK_dim/P_dom"/>
</dbReference>
<evidence type="ECO:0000256" key="7">
    <source>
        <dbReference type="ARBA" id="ARBA00022692"/>
    </source>
</evidence>
<keyword evidence="5" id="KW-0597">Phosphoprotein</keyword>
<organism evidence="17 18">
    <name type="scientific">Actinomycetospora rhizophila</name>
    <dbReference type="NCBI Taxonomy" id="1416876"/>
    <lineage>
        <taxon>Bacteria</taxon>
        <taxon>Bacillati</taxon>
        <taxon>Actinomycetota</taxon>
        <taxon>Actinomycetes</taxon>
        <taxon>Pseudonocardiales</taxon>
        <taxon>Pseudonocardiaceae</taxon>
        <taxon>Actinomycetospora</taxon>
    </lineage>
</organism>
<feature type="domain" description="Histidine kinase" evidence="15">
    <location>
        <begin position="225"/>
        <end position="410"/>
    </location>
</feature>